<comment type="caution">
    <text evidence="2">The sequence shown here is derived from an EMBL/GenBank/DDBJ whole genome shotgun (WGS) entry which is preliminary data.</text>
</comment>
<evidence type="ECO:0000256" key="1">
    <source>
        <dbReference type="SAM" id="SignalP"/>
    </source>
</evidence>
<dbReference type="AlphaFoldDB" id="A0A4Q5LPI9"/>
<accession>A0A4Q5LPI9</accession>
<evidence type="ECO:0000313" key="3">
    <source>
        <dbReference type="Proteomes" id="UP000293331"/>
    </source>
</evidence>
<proteinExistence type="predicted"/>
<dbReference type="OrthoDB" id="1164858at2"/>
<dbReference type="EMBL" id="SEWG01000002">
    <property type="protein sequence ID" value="RYU91321.1"/>
    <property type="molecule type" value="Genomic_DNA"/>
</dbReference>
<name>A0A4Q5LPI9_9SPHI</name>
<dbReference type="Proteomes" id="UP000293331">
    <property type="component" value="Unassembled WGS sequence"/>
</dbReference>
<organism evidence="2 3">
    <name type="scientific">Mucilaginibacter terrigena</name>
    <dbReference type="NCBI Taxonomy" id="2492395"/>
    <lineage>
        <taxon>Bacteria</taxon>
        <taxon>Pseudomonadati</taxon>
        <taxon>Bacteroidota</taxon>
        <taxon>Sphingobacteriia</taxon>
        <taxon>Sphingobacteriales</taxon>
        <taxon>Sphingobacteriaceae</taxon>
        <taxon>Mucilaginibacter</taxon>
    </lineage>
</organism>
<sequence>MRTVIAIIAVNLMLFRTALAQNTGGYPDSIKKAFALYEAKNYRASAQTYTNAFKVNGWKGFSDDRYNAACSWALAGNADSAFYQLDRVVNLMAYNNYAHITTDTDLNSLHNNKRWATLIATVAKNKEKAEEKLNKPLVRELETIYADDQSGRKKIDSLAKIYGLQSPQVKELFKTIALQDSVNLMKVKKILDKHGWAGPDEVGALGTVTLFLVIQHADLATQKQYLPLMREAVKSKKLRASSLAMLEDRINVREGKKQLYGSQLRSDAEGKMKFDPIEDEPNVDKRRAEVGLEPLKDYAKRFGLDYTVPEQ</sequence>
<protein>
    <recommendedName>
        <fullName evidence="4">Tetratricopeptide repeat protein</fullName>
    </recommendedName>
</protein>
<dbReference type="RefSeq" id="WP_129875580.1">
    <property type="nucleotide sequence ID" value="NZ_SEWG01000002.1"/>
</dbReference>
<feature type="signal peptide" evidence="1">
    <location>
        <begin position="1"/>
        <end position="20"/>
    </location>
</feature>
<gene>
    <name evidence="2" type="ORF">EWM62_05110</name>
</gene>
<keyword evidence="3" id="KW-1185">Reference proteome</keyword>
<evidence type="ECO:0008006" key="4">
    <source>
        <dbReference type="Google" id="ProtNLM"/>
    </source>
</evidence>
<keyword evidence="1" id="KW-0732">Signal</keyword>
<reference evidence="2 3" key="1">
    <citation type="submission" date="2019-02" db="EMBL/GenBank/DDBJ databases">
        <title>Bacterial novel species Mucilaginibacter sp. 17JY9-4 isolated from soil.</title>
        <authorList>
            <person name="Jung H.-Y."/>
        </authorList>
    </citation>
    <scope>NUCLEOTIDE SEQUENCE [LARGE SCALE GENOMIC DNA]</scope>
    <source>
        <strain evidence="2 3">17JY9-4</strain>
    </source>
</reference>
<dbReference type="Pfam" id="PF20329">
    <property type="entry name" value="DUF6624"/>
    <property type="match status" value="1"/>
</dbReference>
<dbReference type="InterPro" id="IPR046732">
    <property type="entry name" value="DUF6624"/>
</dbReference>
<evidence type="ECO:0000313" key="2">
    <source>
        <dbReference type="EMBL" id="RYU91321.1"/>
    </source>
</evidence>
<feature type="chain" id="PRO_5020510004" description="Tetratricopeptide repeat protein" evidence="1">
    <location>
        <begin position="21"/>
        <end position="311"/>
    </location>
</feature>
<dbReference type="NCBIfam" id="NF047558">
    <property type="entry name" value="TPR_END_plus"/>
    <property type="match status" value="1"/>
</dbReference>